<dbReference type="GO" id="GO:0008233">
    <property type="term" value="F:peptidase activity"/>
    <property type="evidence" value="ECO:0007669"/>
    <property type="project" value="UniProtKB-KW"/>
</dbReference>
<feature type="transmembrane region" description="Helical" evidence="5">
    <location>
        <begin position="6"/>
        <end position="24"/>
    </location>
</feature>
<dbReference type="GO" id="GO:0006508">
    <property type="term" value="P:proteolysis"/>
    <property type="evidence" value="ECO:0007669"/>
    <property type="project" value="UniProtKB-KW"/>
</dbReference>
<dbReference type="Pfam" id="PF01694">
    <property type="entry name" value="Rhomboid"/>
    <property type="match status" value="1"/>
</dbReference>
<protein>
    <submittedName>
        <fullName evidence="7">Rhomboid family intramembrane serine protease</fullName>
    </submittedName>
</protein>
<keyword evidence="2 5" id="KW-0812">Transmembrane</keyword>
<feature type="domain" description="Peptidase S54 rhomboid" evidence="6">
    <location>
        <begin position="49"/>
        <end position="180"/>
    </location>
</feature>
<organism evidence="7 8">
    <name type="scientific">Fluctibacter corallii</name>
    <dbReference type="NCBI Taxonomy" id="2984329"/>
    <lineage>
        <taxon>Bacteria</taxon>
        <taxon>Pseudomonadati</taxon>
        <taxon>Pseudomonadota</taxon>
        <taxon>Gammaproteobacteria</taxon>
        <taxon>Alteromonadales</taxon>
        <taxon>Alteromonadaceae</taxon>
        <taxon>Fluctibacter</taxon>
    </lineage>
</organism>
<comment type="caution">
    <text evidence="7">The sequence shown here is derived from an EMBL/GenBank/DDBJ whole genome shotgun (WGS) entry which is preliminary data.</text>
</comment>
<evidence type="ECO:0000256" key="3">
    <source>
        <dbReference type="ARBA" id="ARBA00022989"/>
    </source>
</evidence>
<evidence type="ECO:0000313" key="8">
    <source>
        <dbReference type="Proteomes" id="UP001652504"/>
    </source>
</evidence>
<comment type="subcellular location">
    <subcellularLocation>
        <location evidence="1">Membrane</location>
        <topology evidence="1">Multi-pass membrane protein</topology>
    </subcellularLocation>
</comment>
<dbReference type="EMBL" id="JAOWKX010000005">
    <property type="protein sequence ID" value="MCV2885390.1"/>
    <property type="molecule type" value="Genomic_DNA"/>
</dbReference>
<evidence type="ECO:0000313" key="7">
    <source>
        <dbReference type="EMBL" id="MCV2885390.1"/>
    </source>
</evidence>
<dbReference type="InterPro" id="IPR022764">
    <property type="entry name" value="Peptidase_S54_rhomboid_dom"/>
</dbReference>
<keyword evidence="8" id="KW-1185">Reference proteome</keyword>
<dbReference type="PANTHER" id="PTHR43731:SF9">
    <property type="entry name" value="SLR1461 PROTEIN"/>
    <property type="match status" value="1"/>
</dbReference>
<accession>A0ABT3A9N0</accession>
<keyword evidence="4 5" id="KW-0472">Membrane</keyword>
<dbReference type="Gene3D" id="1.20.1540.10">
    <property type="entry name" value="Rhomboid-like"/>
    <property type="match status" value="1"/>
</dbReference>
<dbReference type="RefSeq" id="WP_263712673.1">
    <property type="nucleotide sequence ID" value="NZ_JAOWKX010000005.1"/>
</dbReference>
<dbReference type="PANTHER" id="PTHR43731">
    <property type="entry name" value="RHOMBOID PROTEASE"/>
    <property type="match status" value="1"/>
</dbReference>
<evidence type="ECO:0000256" key="1">
    <source>
        <dbReference type="ARBA" id="ARBA00004141"/>
    </source>
</evidence>
<keyword evidence="7" id="KW-0378">Hydrolase</keyword>
<feature type="transmembrane region" description="Helical" evidence="5">
    <location>
        <begin position="111"/>
        <end position="130"/>
    </location>
</feature>
<feature type="transmembrane region" description="Helical" evidence="5">
    <location>
        <begin position="161"/>
        <end position="180"/>
    </location>
</feature>
<dbReference type="InterPro" id="IPR035952">
    <property type="entry name" value="Rhomboid-like_sf"/>
</dbReference>
<sequence length="210" mass="24020">MKPIRLFTPILIKVSFVVSILWCIKSVEVLFNVDLGFLGVVPRELTGLVGILTAPLIHGSYSHLFSNTLPLLLLSTGLWYGYPKSRIRVLTVVWLISGIGVWLFARGATHIGASGLTHGLFFFLLVVSMFRRDKRSVVLMMIAFFMYGSMVLTIFPREPHISFEYHFFGALAGIVSACLWHNRDPKMQEKQYRWEQVEEDDPIIGDQWRE</sequence>
<dbReference type="SUPFAM" id="SSF144091">
    <property type="entry name" value="Rhomboid-like"/>
    <property type="match status" value="1"/>
</dbReference>
<dbReference type="InterPro" id="IPR050925">
    <property type="entry name" value="Rhomboid_protease_S54"/>
</dbReference>
<keyword evidence="7" id="KW-0645">Protease</keyword>
<evidence type="ECO:0000259" key="6">
    <source>
        <dbReference type="Pfam" id="PF01694"/>
    </source>
</evidence>
<name>A0ABT3A9N0_9ALTE</name>
<proteinExistence type="predicted"/>
<reference evidence="7 8" key="1">
    <citation type="submission" date="2022-10" db="EMBL/GenBank/DDBJ databases">
        <title>Aestuariibacter sp. AA17 isolated from Montipora capitata coral fragment.</title>
        <authorList>
            <person name="Emsley S.A."/>
            <person name="Pfannmuller K.M."/>
            <person name="Loughran R.M."/>
            <person name="Shlafstein M."/>
            <person name="Papke E."/>
            <person name="Saw J.H."/>
            <person name="Ushijima B."/>
            <person name="Videau P."/>
        </authorList>
    </citation>
    <scope>NUCLEOTIDE SEQUENCE [LARGE SCALE GENOMIC DNA]</scope>
    <source>
        <strain evidence="7 8">AA17</strain>
    </source>
</reference>
<feature type="transmembrane region" description="Helical" evidence="5">
    <location>
        <begin position="137"/>
        <end position="155"/>
    </location>
</feature>
<feature type="transmembrane region" description="Helical" evidence="5">
    <location>
        <begin position="89"/>
        <end position="105"/>
    </location>
</feature>
<evidence type="ECO:0000256" key="2">
    <source>
        <dbReference type="ARBA" id="ARBA00022692"/>
    </source>
</evidence>
<gene>
    <name evidence="7" type="ORF">OE749_11860</name>
</gene>
<dbReference type="Proteomes" id="UP001652504">
    <property type="component" value="Unassembled WGS sequence"/>
</dbReference>
<keyword evidence="3 5" id="KW-1133">Transmembrane helix</keyword>
<evidence type="ECO:0000256" key="5">
    <source>
        <dbReference type="SAM" id="Phobius"/>
    </source>
</evidence>
<evidence type="ECO:0000256" key="4">
    <source>
        <dbReference type="ARBA" id="ARBA00023136"/>
    </source>
</evidence>
<feature type="transmembrane region" description="Helical" evidence="5">
    <location>
        <begin position="64"/>
        <end position="82"/>
    </location>
</feature>